<organism evidence="2 3">
    <name type="scientific">Mariniradius saccharolyticus AK6</name>
    <dbReference type="NCBI Taxonomy" id="1239962"/>
    <lineage>
        <taxon>Bacteria</taxon>
        <taxon>Pseudomonadati</taxon>
        <taxon>Bacteroidota</taxon>
        <taxon>Cytophagia</taxon>
        <taxon>Cytophagales</taxon>
        <taxon>Cyclobacteriaceae</taxon>
        <taxon>Mariniradius</taxon>
    </lineage>
</organism>
<dbReference type="InParanoid" id="M7XHG9"/>
<gene>
    <name evidence="2" type="ORF">C943_03503</name>
</gene>
<dbReference type="Gene3D" id="1.10.606.20">
    <property type="match status" value="3"/>
</dbReference>
<dbReference type="InterPro" id="IPR052559">
    <property type="entry name" value="V-haloperoxidase"/>
</dbReference>
<dbReference type="AlphaFoldDB" id="M7XHG9"/>
<dbReference type="InterPro" id="IPR000326">
    <property type="entry name" value="PAP2/HPO"/>
</dbReference>
<sequence>MIPIAMKKIYNNCIKLFLLVLIASSCIEETPNYYEFEGYDFSNLDPNGGTWKTILVTSPTQITVPAPNATSSAQYQAELSEMKQKMSSLTPDEQAAVKYWTNNPVLRWNEIALELAAKYNLIPGPNADGTYTLPNPANPQGPPAFPFAHPPYTSRMLAYLSVAQFDALVVAWHYKYEFNRPAPYQVDTAIEPAYAKSQLPSYPSDGATLALVSKEILVAMFPLETIYLERKYQEHIASLMHAGINVQSDIAAGVTIATEVVKLAKQRASTDGMAKAQTPKPVSDSIANAAFERFGWKWQNMETPQRPVGLTPLFGKVKMWNVPTVEEVRPGPPPAPGSADFNRDAEELKKFASHMTIQQRRIANWWEDGLGSYTPPGHWNKFAKEAIVRHKLNPLRSARVFAYMNTAIMDAGVACWDTKYYYHYPRPIETIPGFKTILGTPNFPAYTSGHSTFSAAGAEVLAYFFPSEAAQFRAWAEEAAVSRLYGGIHYRFDAEVGTTQGRNVGSYAVNRAKADGAQ</sequence>
<dbReference type="SMART" id="SM00014">
    <property type="entry name" value="acidPPc"/>
    <property type="match status" value="1"/>
</dbReference>
<dbReference type="SUPFAM" id="SSF48317">
    <property type="entry name" value="Acid phosphatase/Vanadium-dependent haloperoxidase"/>
    <property type="match status" value="2"/>
</dbReference>
<protein>
    <submittedName>
        <fullName evidence="2">Phosphoesterase, PA-phosphatase related protein</fullName>
    </submittedName>
</protein>
<dbReference type="InterPro" id="IPR036938">
    <property type="entry name" value="PAP2/HPO_sf"/>
</dbReference>
<dbReference type="EMBL" id="AMZY02000006">
    <property type="protein sequence ID" value="EMS34284.1"/>
    <property type="molecule type" value="Genomic_DNA"/>
</dbReference>
<name>M7XHG9_9BACT</name>
<dbReference type="PROSITE" id="PS51257">
    <property type="entry name" value="PROKAR_LIPOPROTEIN"/>
    <property type="match status" value="1"/>
</dbReference>
<dbReference type="PANTHER" id="PTHR34599">
    <property type="entry name" value="PEROXIDASE-RELATED"/>
    <property type="match status" value="1"/>
</dbReference>
<dbReference type="Proteomes" id="UP000010953">
    <property type="component" value="Unassembled WGS sequence"/>
</dbReference>
<dbReference type="STRING" id="1239962.C943_03503"/>
<accession>M7XHG9</accession>
<dbReference type="CDD" id="cd03398">
    <property type="entry name" value="PAP2_haloperoxidase"/>
    <property type="match status" value="1"/>
</dbReference>
<dbReference type="PANTHER" id="PTHR34599:SF1">
    <property type="entry name" value="PHOSPHATIDIC ACID PHOSPHATASE TYPE 2_HALOPEROXIDASE DOMAIN-CONTAINING PROTEIN"/>
    <property type="match status" value="1"/>
</dbReference>
<comment type="caution">
    <text evidence="2">The sequence shown here is derived from an EMBL/GenBank/DDBJ whole genome shotgun (WGS) entry which is preliminary data.</text>
</comment>
<dbReference type="Pfam" id="PF01569">
    <property type="entry name" value="PAP2"/>
    <property type="match status" value="1"/>
</dbReference>
<evidence type="ECO:0000313" key="3">
    <source>
        <dbReference type="Proteomes" id="UP000010953"/>
    </source>
</evidence>
<reference evidence="2" key="1">
    <citation type="submission" date="2013-01" db="EMBL/GenBank/DDBJ databases">
        <title>Genome assembly of Mariniradius saccharolyticus AK6.</title>
        <authorList>
            <person name="Vaidya B."/>
            <person name="Khatri I."/>
            <person name="Tanuku N.R.S."/>
            <person name="Subramanian S."/>
            <person name="Pinnaka A."/>
        </authorList>
    </citation>
    <scope>NUCLEOTIDE SEQUENCE [LARGE SCALE GENOMIC DNA]</scope>
    <source>
        <strain evidence="2">AK6</strain>
    </source>
</reference>
<feature type="domain" description="Phosphatidic acid phosphatase type 2/haloperoxidase" evidence="1">
    <location>
        <begin position="401"/>
        <end position="509"/>
    </location>
</feature>
<dbReference type="eggNOG" id="COG0671">
    <property type="taxonomic scope" value="Bacteria"/>
</dbReference>
<evidence type="ECO:0000259" key="1">
    <source>
        <dbReference type="SMART" id="SM00014"/>
    </source>
</evidence>
<keyword evidence="3" id="KW-1185">Reference proteome</keyword>
<evidence type="ECO:0000313" key="2">
    <source>
        <dbReference type="EMBL" id="EMS34284.1"/>
    </source>
</evidence>
<proteinExistence type="predicted"/>